<dbReference type="Proteomes" id="UP000835287">
    <property type="component" value="Chromosome"/>
</dbReference>
<dbReference type="EMBL" id="HG992341">
    <property type="protein sequence ID" value="CAE6702296.1"/>
    <property type="molecule type" value="Genomic_DNA"/>
</dbReference>
<evidence type="ECO:0008006" key="4">
    <source>
        <dbReference type="Google" id="ProtNLM"/>
    </source>
</evidence>
<dbReference type="EMBL" id="HG992341">
    <property type="protein sequence ID" value="CAE6702319.1"/>
    <property type="molecule type" value="Genomic_DNA"/>
</dbReference>
<reference evidence="1 3" key="1">
    <citation type="submission" date="2021-02" db="EMBL/GenBank/DDBJ databases">
        <authorList>
            <person name="Pothier F. J."/>
        </authorList>
    </citation>
    <scope>NUCLEOTIDE SEQUENCE</scope>
    <source>
        <strain evidence="2 3">301</strain>
        <strain evidence="1">CFBP 1159</strain>
    </source>
</reference>
<dbReference type="NCBIfam" id="TIGR02560">
    <property type="entry name" value="HrpB4"/>
    <property type="match status" value="1"/>
</dbReference>
<dbReference type="AlphaFoldDB" id="A0A8D6XZG4"/>
<gene>
    <name evidence="1" type="ORF">CFBP1159_04680</name>
    <name evidence="2" type="ORF">XAC301_05600</name>
</gene>
<evidence type="ECO:0000313" key="2">
    <source>
        <dbReference type="EMBL" id="CAE6706094.1"/>
    </source>
</evidence>
<protein>
    <recommendedName>
        <fullName evidence="4">Type III secretion protein HrpB4</fullName>
    </recommendedName>
</protein>
<name>A0A8D6XZG4_9XANT</name>
<accession>A0A8D6XZG4</accession>
<dbReference type="EMBL" id="HG992338">
    <property type="protein sequence ID" value="CAE6706125.1"/>
    <property type="molecule type" value="Genomic_DNA"/>
</dbReference>
<dbReference type="Proteomes" id="UP000835243">
    <property type="component" value="Chromosome"/>
</dbReference>
<evidence type="ECO:0000313" key="1">
    <source>
        <dbReference type="EMBL" id="CAE6702319.1"/>
    </source>
</evidence>
<keyword evidence="3" id="KW-1185">Reference proteome</keyword>
<organism evidence="1">
    <name type="scientific">Xanthomonas arboricola pv. corylina</name>
    <dbReference type="NCBI Taxonomy" id="487821"/>
    <lineage>
        <taxon>Bacteria</taxon>
        <taxon>Pseudomonadati</taxon>
        <taxon>Pseudomonadota</taxon>
        <taxon>Gammaproteobacteria</taxon>
        <taxon>Lysobacterales</taxon>
        <taxon>Lysobacteraceae</taxon>
        <taxon>Xanthomonas</taxon>
    </lineage>
</organism>
<sequence>MDQARIDNARIDNAALWLKRWTAAVSALAQSLDADRVAHWLGPVAASGWEGAPAQRRVRLVQVWTGWSSMPPSALDPLASRLGVLAPELLAKVLMSRALFSRALALRRCIERERLSWFELRVGPAVLDHVRHRAVTGMTAPLLPRDADPAAWVGDGWRRLAADGAWPDPCIAKVIALSLPLGAARVAPVAADGASDAFLQALPTLLPELPCVCG</sequence>
<dbReference type="InterPro" id="IPR013393">
    <property type="entry name" value="T3SS_HrpB4"/>
</dbReference>
<dbReference type="Pfam" id="PF09502">
    <property type="entry name" value="HrpB4"/>
    <property type="match status" value="1"/>
</dbReference>
<proteinExistence type="predicted"/>
<dbReference type="EMBL" id="HG992338">
    <property type="protein sequence ID" value="CAE6706094.1"/>
    <property type="molecule type" value="Genomic_DNA"/>
</dbReference>
<evidence type="ECO:0000313" key="3">
    <source>
        <dbReference type="Proteomes" id="UP000835287"/>
    </source>
</evidence>